<dbReference type="Proteomes" id="UP000033067">
    <property type="component" value="Chromosome"/>
</dbReference>
<dbReference type="Gene3D" id="3.40.50.1000">
    <property type="entry name" value="HAD superfamily/HAD-like"/>
    <property type="match status" value="1"/>
</dbReference>
<dbReference type="AlphaFoldDB" id="A0A0E3YZU8"/>
<evidence type="ECO:0000256" key="10">
    <source>
        <dbReference type="ARBA" id="ARBA00048523"/>
    </source>
</evidence>
<dbReference type="RefSeq" id="WP_052630085.1">
    <property type="nucleotide sequence ID" value="NZ_CP011144.1"/>
</dbReference>
<evidence type="ECO:0000256" key="3">
    <source>
        <dbReference type="ARBA" id="ARBA00012640"/>
    </source>
</evidence>
<evidence type="ECO:0000256" key="9">
    <source>
        <dbReference type="ARBA" id="ARBA00048138"/>
    </source>
</evidence>
<dbReference type="PATRIC" id="fig|314722.6.peg.513"/>
<dbReference type="EC" id="3.1.3.3" evidence="3"/>
<dbReference type="InterPro" id="IPR050582">
    <property type="entry name" value="HAD-like_SerB"/>
</dbReference>
<keyword evidence="8" id="KW-0718">Serine biosynthesis</keyword>
<proteinExistence type="predicted"/>
<keyword evidence="6" id="KW-0378">Hydrolase</keyword>
<comment type="catalytic activity">
    <reaction evidence="9">
        <text>O-phospho-L-serine + H2O = L-serine + phosphate</text>
        <dbReference type="Rhea" id="RHEA:21208"/>
        <dbReference type="ChEBI" id="CHEBI:15377"/>
        <dbReference type="ChEBI" id="CHEBI:33384"/>
        <dbReference type="ChEBI" id="CHEBI:43474"/>
        <dbReference type="ChEBI" id="CHEBI:57524"/>
        <dbReference type="EC" id="3.1.3.3"/>
    </reaction>
</comment>
<dbReference type="EMBL" id="CP011144">
    <property type="protein sequence ID" value="AKC85794.1"/>
    <property type="molecule type" value="Genomic_DNA"/>
</dbReference>
<dbReference type="GO" id="GO:0000287">
    <property type="term" value="F:magnesium ion binding"/>
    <property type="evidence" value="ECO:0007669"/>
    <property type="project" value="TreeGrafter"/>
</dbReference>
<keyword evidence="5" id="KW-0479">Metal-binding</keyword>
<evidence type="ECO:0000256" key="4">
    <source>
        <dbReference type="ARBA" id="ARBA00022605"/>
    </source>
</evidence>
<name>A0A0E3YZU8_9GAMM</name>
<dbReference type="GO" id="GO:0006564">
    <property type="term" value="P:L-serine biosynthetic process"/>
    <property type="evidence" value="ECO:0007669"/>
    <property type="project" value="UniProtKB-KW"/>
</dbReference>
<evidence type="ECO:0000256" key="5">
    <source>
        <dbReference type="ARBA" id="ARBA00022723"/>
    </source>
</evidence>
<dbReference type="KEGG" id="psuw:WQ53_02475"/>
<accession>A0A0E3YZU8</accession>
<dbReference type="GO" id="GO:0036424">
    <property type="term" value="F:L-phosphoserine phosphatase activity"/>
    <property type="evidence" value="ECO:0007669"/>
    <property type="project" value="TreeGrafter"/>
</dbReference>
<comment type="cofactor">
    <cofactor evidence="1">
        <name>Mg(2+)</name>
        <dbReference type="ChEBI" id="CHEBI:18420"/>
    </cofactor>
</comment>
<evidence type="ECO:0000256" key="2">
    <source>
        <dbReference type="ARBA" id="ARBA00005135"/>
    </source>
</evidence>
<organism evidence="11 12">
    <name type="scientific">Pseudoxanthomonas suwonensis</name>
    <dbReference type="NCBI Taxonomy" id="314722"/>
    <lineage>
        <taxon>Bacteria</taxon>
        <taxon>Pseudomonadati</taxon>
        <taxon>Pseudomonadota</taxon>
        <taxon>Gammaproteobacteria</taxon>
        <taxon>Lysobacterales</taxon>
        <taxon>Lysobacteraceae</taxon>
        <taxon>Pseudoxanthomonas</taxon>
    </lineage>
</organism>
<keyword evidence="7" id="KW-0460">Magnesium</keyword>
<reference evidence="11 12" key="1">
    <citation type="journal article" date="2015" name="Genome Announc.">
        <title>Complete Genome Sequence of Pseudoxanthomonas suwonensis Strain J1, a Cellulose-Degrading Bacterium Isolated from Leaf- and Wood-Enriched Soil.</title>
        <authorList>
            <person name="Hou L."/>
            <person name="Jiang J."/>
            <person name="Xu Z."/>
            <person name="Zhou Y."/>
            <person name="Leung F.C."/>
        </authorList>
    </citation>
    <scope>NUCLEOTIDE SEQUENCE [LARGE SCALE GENOMIC DNA]</scope>
    <source>
        <strain evidence="11 12">J1</strain>
    </source>
</reference>
<evidence type="ECO:0000313" key="12">
    <source>
        <dbReference type="Proteomes" id="UP000033067"/>
    </source>
</evidence>
<comment type="pathway">
    <text evidence="2">Amino-acid biosynthesis; L-serine biosynthesis; L-serine from 3-phospho-D-glycerate: step 3/3.</text>
</comment>
<evidence type="ECO:0000313" key="11">
    <source>
        <dbReference type="EMBL" id="AKC85794.1"/>
    </source>
</evidence>
<evidence type="ECO:0000256" key="6">
    <source>
        <dbReference type="ARBA" id="ARBA00022801"/>
    </source>
</evidence>
<evidence type="ECO:0000256" key="7">
    <source>
        <dbReference type="ARBA" id="ARBA00022842"/>
    </source>
</evidence>
<comment type="catalytic activity">
    <reaction evidence="10">
        <text>O-phospho-D-serine + H2O = D-serine + phosphate</text>
        <dbReference type="Rhea" id="RHEA:24873"/>
        <dbReference type="ChEBI" id="CHEBI:15377"/>
        <dbReference type="ChEBI" id="CHEBI:35247"/>
        <dbReference type="ChEBI" id="CHEBI:43474"/>
        <dbReference type="ChEBI" id="CHEBI:58680"/>
        <dbReference type="EC" id="3.1.3.3"/>
    </reaction>
</comment>
<dbReference type="PANTHER" id="PTHR43344:SF2">
    <property type="entry name" value="PHOSPHOSERINE PHOSPHATASE"/>
    <property type="match status" value="1"/>
</dbReference>
<gene>
    <name evidence="11" type="ORF">WQ53_02475</name>
</gene>
<dbReference type="GO" id="GO:0005737">
    <property type="term" value="C:cytoplasm"/>
    <property type="evidence" value="ECO:0007669"/>
    <property type="project" value="TreeGrafter"/>
</dbReference>
<keyword evidence="12" id="KW-1185">Reference proteome</keyword>
<dbReference type="InterPro" id="IPR036412">
    <property type="entry name" value="HAD-like_sf"/>
</dbReference>
<protein>
    <recommendedName>
        <fullName evidence="3">phosphoserine phosphatase</fullName>
        <ecNumber evidence="3">3.1.3.3</ecNumber>
    </recommendedName>
</protein>
<dbReference type="PANTHER" id="PTHR43344">
    <property type="entry name" value="PHOSPHOSERINE PHOSPHATASE"/>
    <property type="match status" value="1"/>
</dbReference>
<keyword evidence="4" id="KW-0028">Amino-acid biosynthesis</keyword>
<evidence type="ECO:0000256" key="8">
    <source>
        <dbReference type="ARBA" id="ARBA00023299"/>
    </source>
</evidence>
<dbReference type="Gene3D" id="1.20.1440.310">
    <property type="match status" value="1"/>
</dbReference>
<evidence type="ECO:0000256" key="1">
    <source>
        <dbReference type="ARBA" id="ARBA00001946"/>
    </source>
</evidence>
<sequence>MMRFRDIAAVGILLGCYAMAEATELKHWPAPAAEALDRIIAANADSGAYAVFDMDNTSYRHDLEEALIPFLEMKGVLTRETMDPSLKLLPFKDVDGNKESLTNYAARLCAIDEKVCMPWAAQIVSGFSLKELKGHVDELMAREEPIKTTYYGENDVVETIEIPPPRIFAGMTELYSRLMEHGIEVYVVTAAHEELVRMIVSDPKYGYNVKPENVIGVSTLLENPATGELTTARKMIAEGTYDWKATMDYIVRPYLWTPGTWMEGKQAAILAYIDQWRPAALVAGDSPDSDGYMLLHGADTAKGGRIWVGRSEKSRKLLDEKWIAGNARQQQALGQPVTADKGWIFVTPEEIQ</sequence>
<dbReference type="SUPFAM" id="SSF56784">
    <property type="entry name" value="HAD-like"/>
    <property type="match status" value="1"/>
</dbReference>
<dbReference type="InterPro" id="IPR023214">
    <property type="entry name" value="HAD_sf"/>
</dbReference>